<keyword evidence="3" id="KW-0862">Zinc</keyword>
<dbReference type="Proteomes" id="UP000038010">
    <property type="component" value="Unassembled WGS sequence"/>
</dbReference>
<dbReference type="OrthoDB" id="256333at2759"/>
<evidence type="ECO:0000259" key="5">
    <source>
        <dbReference type="Pfam" id="PF00107"/>
    </source>
</evidence>
<dbReference type="GO" id="GO:0005737">
    <property type="term" value="C:cytoplasm"/>
    <property type="evidence" value="ECO:0007669"/>
    <property type="project" value="TreeGrafter"/>
</dbReference>
<keyword evidence="2" id="KW-0479">Metal-binding</keyword>
<dbReference type="Gene3D" id="3.40.50.720">
    <property type="entry name" value="NAD(P)-binding Rossmann-like Domain"/>
    <property type="match status" value="1"/>
</dbReference>
<gene>
    <name evidence="6" type="ORF">AB675_1734</name>
</gene>
<evidence type="ECO:0000256" key="2">
    <source>
        <dbReference type="ARBA" id="ARBA00022723"/>
    </source>
</evidence>
<evidence type="ECO:0000256" key="1">
    <source>
        <dbReference type="ARBA" id="ARBA00001947"/>
    </source>
</evidence>
<organism evidence="6 7">
    <name type="scientific">Cyphellophora attinorum</name>
    <dbReference type="NCBI Taxonomy" id="1664694"/>
    <lineage>
        <taxon>Eukaryota</taxon>
        <taxon>Fungi</taxon>
        <taxon>Dikarya</taxon>
        <taxon>Ascomycota</taxon>
        <taxon>Pezizomycotina</taxon>
        <taxon>Eurotiomycetes</taxon>
        <taxon>Chaetothyriomycetidae</taxon>
        <taxon>Chaetothyriales</taxon>
        <taxon>Cyphellophoraceae</taxon>
        <taxon>Cyphellophora</taxon>
    </lineage>
</organism>
<reference evidence="6 7" key="1">
    <citation type="submission" date="2015-06" db="EMBL/GenBank/DDBJ databases">
        <title>Draft genome of the ant-associated black yeast Phialophora attae CBS 131958.</title>
        <authorList>
            <person name="Moreno L.F."/>
            <person name="Stielow B.J."/>
            <person name="de Hoog S."/>
            <person name="Vicente V.A."/>
            <person name="Weiss V.A."/>
            <person name="de Vries M."/>
            <person name="Cruz L.M."/>
            <person name="Souza E.M."/>
        </authorList>
    </citation>
    <scope>NUCLEOTIDE SEQUENCE [LARGE SCALE GENOMIC DNA]</scope>
    <source>
        <strain evidence="6 7">CBS 131958</strain>
    </source>
</reference>
<proteinExistence type="predicted"/>
<dbReference type="GO" id="GO:0004022">
    <property type="term" value="F:alcohol dehydrogenase (NAD+) activity"/>
    <property type="evidence" value="ECO:0007669"/>
    <property type="project" value="TreeGrafter"/>
</dbReference>
<dbReference type="InterPro" id="IPR013149">
    <property type="entry name" value="ADH-like_C"/>
</dbReference>
<feature type="domain" description="Alcohol dehydrogenase-like C-terminal" evidence="5">
    <location>
        <begin position="1"/>
        <end position="118"/>
    </location>
</feature>
<evidence type="ECO:0000256" key="4">
    <source>
        <dbReference type="ARBA" id="ARBA00023002"/>
    </source>
</evidence>
<sequence length="155" mass="17200">MGFKVVAIDSRKEGRALAAENPLKPDLIVDPNEEGIADKLKEWSGGLGLNGFVVCTDYIDATSWALPHLRPRGTLVELGLPTKNFEFEPFKAIFEELTIRGSLVASKKQTEDMLRTVAKHGITTKINVLTPEEGVKLPDLYMDPHLKGRLVVKFE</sequence>
<dbReference type="RefSeq" id="XP_018002879.1">
    <property type="nucleotide sequence ID" value="XM_018141646.1"/>
</dbReference>
<protein>
    <recommendedName>
        <fullName evidence="5">Alcohol dehydrogenase-like C-terminal domain-containing protein</fullName>
    </recommendedName>
</protein>
<name>A0A0N1HXT6_9EURO</name>
<dbReference type="Gene3D" id="3.90.180.10">
    <property type="entry name" value="Medium-chain alcohol dehydrogenases, catalytic domain"/>
    <property type="match status" value="1"/>
</dbReference>
<dbReference type="InterPro" id="IPR036291">
    <property type="entry name" value="NAD(P)-bd_dom_sf"/>
</dbReference>
<dbReference type="PANTHER" id="PTHR42940">
    <property type="entry name" value="ALCOHOL DEHYDROGENASE 1-RELATED"/>
    <property type="match status" value="1"/>
</dbReference>
<dbReference type="Pfam" id="PF00107">
    <property type="entry name" value="ADH_zinc_N"/>
    <property type="match status" value="1"/>
</dbReference>
<dbReference type="GeneID" id="28733526"/>
<evidence type="ECO:0000313" key="6">
    <source>
        <dbReference type="EMBL" id="KPI42916.1"/>
    </source>
</evidence>
<dbReference type="AlphaFoldDB" id="A0A0N1HXT6"/>
<comment type="caution">
    <text evidence="6">The sequence shown here is derived from an EMBL/GenBank/DDBJ whole genome shotgun (WGS) entry which is preliminary data.</text>
</comment>
<dbReference type="STRING" id="1664694.A0A0N1HXT6"/>
<dbReference type="SUPFAM" id="SSF51735">
    <property type="entry name" value="NAD(P)-binding Rossmann-fold domains"/>
    <property type="match status" value="1"/>
</dbReference>
<keyword evidence="7" id="KW-1185">Reference proteome</keyword>
<keyword evidence="4" id="KW-0560">Oxidoreductase</keyword>
<dbReference type="VEuPathDB" id="FungiDB:AB675_1734"/>
<dbReference type="GO" id="GO:0046872">
    <property type="term" value="F:metal ion binding"/>
    <property type="evidence" value="ECO:0007669"/>
    <property type="project" value="UniProtKB-KW"/>
</dbReference>
<dbReference type="PANTHER" id="PTHR42940:SF8">
    <property type="entry name" value="VACUOLAR PROTEIN SORTING-ASSOCIATED PROTEIN 11"/>
    <property type="match status" value="1"/>
</dbReference>
<evidence type="ECO:0000313" key="7">
    <source>
        <dbReference type="Proteomes" id="UP000038010"/>
    </source>
</evidence>
<evidence type="ECO:0000256" key="3">
    <source>
        <dbReference type="ARBA" id="ARBA00022833"/>
    </source>
</evidence>
<dbReference type="EMBL" id="LFJN01000006">
    <property type="protein sequence ID" value="KPI42916.1"/>
    <property type="molecule type" value="Genomic_DNA"/>
</dbReference>
<comment type="cofactor">
    <cofactor evidence="1">
        <name>Zn(2+)</name>
        <dbReference type="ChEBI" id="CHEBI:29105"/>
    </cofactor>
</comment>
<accession>A0A0N1HXT6</accession>